<reference evidence="1" key="1">
    <citation type="journal article" date="2023" name="bioRxiv">
        <title>Improved chromosome-level genome assembly for marigold (Tagetes erecta).</title>
        <authorList>
            <person name="Jiang F."/>
            <person name="Yuan L."/>
            <person name="Wang S."/>
            <person name="Wang H."/>
            <person name="Xu D."/>
            <person name="Wang A."/>
            <person name="Fan W."/>
        </authorList>
    </citation>
    <scope>NUCLEOTIDE SEQUENCE</scope>
    <source>
        <strain evidence="1">WSJ</strain>
        <tissue evidence="1">Leaf</tissue>
    </source>
</reference>
<organism evidence="1 2">
    <name type="scientific">Tagetes erecta</name>
    <name type="common">African marigold</name>
    <dbReference type="NCBI Taxonomy" id="13708"/>
    <lineage>
        <taxon>Eukaryota</taxon>
        <taxon>Viridiplantae</taxon>
        <taxon>Streptophyta</taxon>
        <taxon>Embryophyta</taxon>
        <taxon>Tracheophyta</taxon>
        <taxon>Spermatophyta</taxon>
        <taxon>Magnoliopsida</taxon>
        <taxon>eudicotyledons</taxon>
        <taxon>Gunneridae</taxon>
        <taxon>Pentapetalae</taxon>
        <taxon>asterids</taxon>
        <taxon>campanulids</taxon>
        <taxon>Asterales</taxon>
        <taxon>Asteraceae</taxon>
        <taxon>Asteroideae</taxon>
        <taxon>Heliantheae alliance</taxon>
        <taxon>Tageteae</taxon>
        <taxon>Tagetes</taxon>
    </lineage>
</organism>
<comment type="caution">
    <text evidence="1">The sequence shown here is derived from an EMBL/GenBank/DDBJ whole genome shotgun (WGS) entry which is preliminary data.</text>
</comment>
<name>A0AAD8NUC2_TARER</name>
<keyword evidence="2" id="KW-1185">Reference proteome</keyword>
<evidence type="ECO:0000313" key="2">
    <source>
        <dbReference type="Proteomes" id="UP001229421"/>
    </source>
</evidence>
<sequence>MEGTSRMINPKKKALQASNSLVFKIGPEAICTASDKNLASVSNEEAESQRSPSMKETDATIEVGEVVGFHMAGRESKLADHSMVNFQRFWDASPFNFDYVNGNGRTGGIICIWDTGAMIP</sequence>
<protein>
    <submittedName>
        <fullName evidence="1">Uncharacterized protein</fullName>
    </submittedName>
</protein>
<dbReference type="Proteomes" id="UP001229421">
    <property type="component" value="Unassembled WGS sequence"/>
</dbReference>
<dbReference type="EMBL" id="JAUHHV010000004">
    <property type="protein sequence ID" value="KAK1428595.1"/>
    <property type="molecule type" value="Genomic_DNA"/>
</dbReference>
<accession>A0AAD8NUC2</accession>
<gene>
    <name evidence="1" type="ORF">QVD17_17433</name>
</gene>
<dbReference type="AlphaFoldDB" id="A0AAD8NUC2"/>
<evidence type="ECO:0000313" key="1">
    <source>
        <dbReference type="EMBL" id="KAK1428595.1"/>
    </source>
</evidence>
<proteinExistence type="predicted"/>